<dbReference type="EMBL" id="FPKR01000015">
    <property type="protein sequence ID" value="SFZ79262.1"/>
    <property type="molecule type" value="Genomic_DNA"/>
</dbReference>
<dbReference type="AlphaFoldDB" id="A0A1K2HR89"/>
<evidence type="ECO:0000313" key="3">
    <source>
        <dbReference type="Proteomes" id="UP000186513"/>
    </source>
</evidence>
<protein>
    <recommendedName>
        <fullName evidence="1">Isochorismatase-like domain-containing protein</fullName>
    </recommendedName>
</protein>
<proteinExistence type="predicted"/>
<dbReference type="InterPro" id="IPR016755">
    <property type="entry name" value="UCP019302"/>
</dbReference>
<gene>
    <name evidence="2" type="ORF">SAMN02745887_03476</name>
</gene>
<dbReference type="Gene3D" id="3.40.50.850">
    <property type="entry name" value="Isochorismatase-like"/>
    <property type="match status" value="1"/>
</dbReference>
<dbReference type="PANTHER" id="PTHR14119:SF3">
    <property type="entry name" value="ISOCHORISMATASE DOMAIN-CONTAINING PROTEIN 2"/>
    <property type="match status" value="1"/>
</dbReference>
<dbReference type="Proteomes" id="UP000186513">
    <property type="component" value="Unassembled WGS sequence"/>
</dbReference>
<feature type="domain" description="Isochorismatase-like" evidence="1">
    <location>
        <begin position="9"/>
        <end position="156"/>
    </location>
</feature>
<sequence length="287" mass="31280">MLMHADNCTLLVVDVQDKLVPAIAEAPRLVAAMKWLIDAARMNGVPVVLSEQYPQGLGHTLPLLRNTAAEPSVVDKTTFSCVAADCLKGTPAETRSQVVVCGIEAHVCVLQTVLELRAAGKEVFLVSDAIGSRNRDDKAAALARAAAAGVQIVTREMALFEWMRDSRVPHFREASKQLLQQPPALSFQEALSCLPRIDQLGGMQLWREGKLEAIIENRPGQAGSLAVYHALFRDFGAITPKAARLGQWLYGEHAEDARKHPGKHPNIDRLFSLEVLGGGYGVRLMPH</sequence>
<dbReference type="RefSeq" id="WP_072429952.1">
    <property type="nucleotide sequence ID" value="NZ_FPKR01000015.1"/>
</dbReference>
<dbReference type="SUPFAM" id="SSF52499">
    <property type="entry name" value="Isochorismatase-like hydrolases"/>
    <property type="match status" value="1"/>
</dbReference>
<dbReference type="PANTHER" id="PTHR14119">
    <property type="entry name" value="HYDROLASE"/>
    <property type="match status" value="1"/>
</dbReference>
<reference evidence="2 3" key="1">
    <citation type="submission" date="2016-11" db="EMBL/GenBank/DDBJ databases">
        <authorList>
            <person name="Jaros S."/>
            <person name="Januszkiewicz K."/>
            <person name="Wedrychowicz H."/>
        </authorList>
    </citation>
    <scope>NUCLEOTIDE SEQUENCE [LARGE SCALE GENOMIC DNA]</scope>
    <source>
        <strain evidence="2 3">DSM 18899</strain>
    </source>
</reference>
<evidence type="ECO:0000313" key="2">
    <source>
        <dbReference type="EMBL" id="SFZ79262.1"/>
    </source>
</evidence>
<dbReference type="STRING" id="1121279.SAMN02745887_03476"/>
<dbReference type="InterPro" id="IPR036380">
    <property type="entry name" value="Isochorismatase-like_sf"/>
</dbReference>
<dbReference type="InterPro" id="IPR000868">
    <property type="entry name" value="Isochorismatase-like_dom"/>
</dbReference>
<organism evidence="2 3">
    <name type="scientific">Chitinimonas taiwanensis DSM 18899</name>
    <dbReference type="NCBI Taxonomy" id="1121279"/>
    <lineage>
        <taxon>Bacteria</taxon>
        <taxon>Pseudomonadati</taxon>
        <taxon>Pseudomonadota</taxon>
        <taxon>Betaproteobacteria</taxon>
        <taxon>Neisseriales</taxon>
        <taxon>Chitinibacteraceae</taxon>
        <taxon>Chitinimonas</taxon>
    </lineage>
</organism>
<evidence type="ECO:0000259" key="1">
    <source>
        <dbReference type="Pfam" id="PF00857"/>
    </source>
</evidence>
<dbReference type="InterPro" id="IPR050993">
    <property type="entry name" value="Isochorismatase_domain"/>
</dbReference>
<name>A0A1K2HR89_9NEIS</name>
<keyword evidence="3" id="KW-1185">Reference proteome</keyword>
<dbReference type="CDD" id="cd01012">
    <property type="entry name" value="YcaC_related"/>
    <property type="match status" value="1"/>
</dbReference>
<accession>A0A1K2HR89</accession>
<dbReference type="Pfam" id="PF00857">
    <property type="entry name" value="Isochorismatase"/>
    <property type="match status" value="1"/>
</dbReference>
<dbReference type="Pfam" id="PF10084">
    <property type="entry name" value="DUF2322"/>
    <property type="match status" value="1"/>
</dbReference>